<protein>
    <submittedName>
        <fullName evidence="1">Uncharacterized protein</fullName>
    </submittedName>
</protein>
<accession>A0A7J4XG81</accession>
<reference evidence="1 2" key="1">
    <citation type="journal article" date="2019" name="Nat. Med.">
        <title>A library of human gut bacterial isolates paired with longitudinal multiomics data enables mechanistic microbiome research.</title>
        <authorList>
            <person name="Poyet M."/>
            <person name="Groussin M."/>
            <person name="Gibbons S.M."/>
            <person name="Avila-Pacheco J."/>
            <person name="Jiang X."/>
            <person name="Kearney S.M."/>
            <person name="Perrotta A.R."/>
            <person name="Berdy B."/>
            <person name="Zhao S."/>
            <person name="Lieberman T.D."/>
            <person name="Swanson P.K."/>
            <person name="Smith M."/>
            <person name="Roesemann S."/>
            <person name="Alexander J.E."/>
            <person name="Rich S.A."/>
            <person name="Livny J."/>
            <person name="Vlamakis H."/>
            <person name="Clish C."/>
            <person name="Bullock K."/>
            <person name="Deik A."/>
            <person name="Scott J."/>
            <person name="Pierce K.A."/>
            <person name="Xavier R.J."/>
            <person name="Alm E.J."/>
        </authorList>
    </citation>
    <scope>NUCLEOTIDE SEQUENCE [LARGE SCALE GENOMIC DNA]</scope>
    <source>
        <strain evidence="1 2">BIOML-A10</strain>
    </source>
</reference>
<evidence type="ECO:0000313" key="2">
    <source>
        <dbReference type="Proteomes" id="UP000422221"/>
    </source>
</evidence>
<evidence type="ECO:0000313" key="1">
    <source>
        <dbReference type="EMBL" id="KAA3761927.1"/>
    </source>
</evidence>
<dbReference type="AlphaFoldDB" id="A0A7J4XG81"/>
<gene>
    <name evidence="1" type="ORF">F3F73_15480</name>
</gene>
<organism evidence="1 2">
    <name type="scientific">Bacteroides salyersiae</name>
    <dbReference type="NCBI Taxonomy" id="291644"/>
    <lineage>
        <taxon>Bacteria</taxon>
        <taxon>Pseudomonadati</taxon>
        <taxon>Bacteroidota</taxon>
        <taxon>Bacteroidia</taxon>
        <taxon>Bacteroidales</taxon>
        <taxon>Bacteroidaceae</taxon>
        <taxon>Bacteroides</taxon>
    </lineage>
</organism>
<comment type="caution">
    <text evidence="1">The sequence shown here is derived from an EMBL/GenBank/DDBJ whole genome shotgun (WGS) entry which is preliminary data.</text>
</comment>
<dbReference type="GeneID" id="93116377"/>
<sequence>MKETIFILLFIIPGMITITAQNDYIVKTFQQTDSNMSEEERFVESNFPLITLCKWTPGLKFMFIPDGNDLFVPIFNSYETGKEADSSKLKHRFFEFQGIEEKAKETHVGTNYSTRFIFSCEGNKYYYEFKGQRLDDICERNPHASINGLVYLPDVDTARNLLIGKVVYTNFTTARVDDSNSYAGYKTITIPKDEKVTITNIGVGSKSHPVKVVFEDTAGNSYYTEVALSRTNSGMDKSDFQAEKKMKYFPNAFSFNNRQTLTAENLKNKYTGMAVYPKQTMSVKCFINVDGRKTENQVRLLRYTSLHIKDIEIKLPETKAKLTLEDVNGSIFELEVDLKYDIITKNENYIEDLLAFGDIRKQYPHTTEENWKLISQGEVQEGMTTDECRLALGNPIQIEFKQDTRFETWLYARKMLEFESGRLLRYK</sequence>
<proteinExistence type="predicted"/>
<name>A0A7J4XG81_9BACE</name>
<dbReference type="EMBL" id="VWMK01000016">
    <property type="protein sequence ID" value="KAA3761927.1"/>
    <property type="molecule type" value="Genomic_DNA"/>
</dbReference>
<dbReference type="RefSeq" id="WP_055295562.1">
    <property type="nucleotide sequence ID" value="NZ_CAXSTI010000004.1"/>
</dbReference>
<dbReference type="Proteomes" id="UP000422221">
    <property type="component" value="Unassembled WGS sequence"/>
</dbReference>